<feature type="transmembrane region" description="Helical" evidence="1">
    <location>
        <begin position="367"/>
        <end position="386"/>
    </location>
</feature>
<dbReference type="InterPro" id="IPR018580">
    <property type="entry name" value="Uncharacterised_YfhO"/>
</dbReference>
<proteinExistence type="predicted"/>
<feature type="transmembrane region" description="Helical" evidence="1">
    <location>
        <begin position="305"/>
        <end position="324"/>
    </location>
</feature>
<evidence type="ECO:0000313" key="3">
    <source>
        <dbReference type="Proteomes" id="UP000215027"/>
    </source>
</evidence>
<feature type="transmembrane region" description="Helical" evidence="1">
    <location>
        <begin position="333"/>
        <end position="355"/>
    </location>
</feature>
<sequence>MRRVTELFTHKRRGALVLVVLAALILFFFVRLAFSNLILARGDTFLYFYPYWTAAAEALRAGRLPLWNPDLFMGAPFLANSQVGFFYPLNWPVWLLFAPPYAVSASILIHVLIAAAGTYLAGRRALGLARGAALLAAALFALGGYLTAQVEHVNQLQGLAWLPWFFAVLPSLVDPPPTGGRWRDTLRPVLAIGGLLALQLLAGHTQTAFISGVAVALWVAIHSLPDFRKPVRSGAMVRPFAALAAAVALAAVLAAAQLLPTLELAGQSTRQGGLPLNEVLSFSWHPLHLTRALLPGYGQTLFSEYVAFLPLTALALAVVGAWGWRRNRAVRPWVFLVVVAMVLALGRFTPLYYLLGRLPGFDLFRAPARWLAVAALGLALLAGYGWQRLRAYATADYPTDEARRVARAELLRPLIVAAVGLALLIVWGYAAGWLARFVPTGAEAPYAPPALLTLLGWLIEFVLAALLLWVILTGPTDRAATATRDLAVLTLAVLWLGSRGLPYNQLTTPEAYFDLRPPQARLMALATCRVPARACPTPPDRFLSLSGILFDPGDLAEIEAMYADQLDAAAIYDYVIAVKHKEVLSPNLSLVSGLPAIDGFDGGILPLRSYAATMGLILPEGNATTDGRLREYLPAAPDARWLSLFNGRYLITDKTGDAWREGVYFDRQHPVNVRTAVAVAAPDFEATELWLLADGPPPEIEIITEGQVWRATPALWLAPDVYRVTLPQPATVETLTLLPCAAGPEACGLDALTLVDSRDGAFLPLSLPPYRLIFSGDVKIYENADAQPRAFLVHDWQWAADGAAAVAAMRAEDFDPRAEAVVIGIGDAAVGGAGGQGVATISDYTAESVLIQTRSDRDSLLILTDAHYPGWAATVDGAPGVIEQVDGMFRGVFLPAGEHEVAFHYRPRSVRLGLALSLLGLGLALAATVGVFVTKRWDQD</sequence>
<evidence type="ECO:0000313" key="2">
    <source>
        <dbReference type="EMBL" id="CUS03001.2"/>
    </source>
</evidence>
<feature type="transmembrane region" description="Helical" evidence="1">
    <location>
        <begin position="101"/>
        <end position="121"/>
    </location>
</feature>
<feature type="transmembrane region" description="Helical" evidence="1">
    <location>
        <begin position="239"/>
        <end position="259"/>
    </location>
</feature>
<reference evidence="2" key="1">
    <citation type="submission" date="2016-01" db="EMBL/GenBank/DDBJ databases">
        <authorList>
            <person name="Mcilroy J.S."/>
            <person name="Karst M S."/>
            <person name="Albertsen M."/>
        </authorList>
    </citation>
    <scope>NUCLEOTIDE SEQUENCE</scope>
    <source>
        <strain evidence="2">Cfx-K</strain>
    </source>
</reference>
<feature type="transmembrane region" description="Helical" evidence="1">
    <location>
        <begin position="410"/>
        <end position="430"/>
    </location>
</feature>
<gene>
    <name evidence="2" type="ORF">CFX0092_A1123</name>
</gene>
<dbReference type="PANTHER" id="PTHR38454:SF1">
    <property type="entry name" value="INTEGRAL MEMBRANE PROTEIN"/>
    <property type="match status" value="1"/>
</dbReference>
<dbReference type="EMBL" id="LN890655">
    <property type="protein sequence ID" value="CUS03001.2"/>
    <property type="molecule type" value="Genomic_DNA"/>
</dbReference>
<accession>A0A160SZI8</accession>
<feature type="transmembrane region" description="Helical" evidence="1">
    <location>
        <begin position="208"/>
        <end position="227"/>
    </location>
</feature>
<name>A0A160SZI8_9CHLR</name>
<dbReference type="AlphaFoldDB" id="A0A160SZI8"/>
<keyword evidence="1" id="KW-0812">Transmembrane</keyword>
<feature type="transmembrane region" description="Helical" evidence="1">
    <location>
        <begin position="912"/>
        <end position="933"/>
    </location>
</feature>
<protein>
    <recommendedName>
        <fullName evidence="4">YfhO family protein</fullName>
    </recommendedName>
</protein>
<dbReference type="KEGG" id="pbf:CFX0092_A1123"/>
<feature type="transmembrane region" description="Helical" evidence="1">
    <location>
        <begin position="450"/>
        <end position="472"/>
    </location>
</feature>
<evidence type="ECO:0008006" key="4">
    <source>
        <dbReference type="Google" id="ProtNLM"/>
    </source>
</evidence>
<dbReference type="PANTHER" id="PTHR38454">
    <property type="entry name" value="INTEGRAL MEMBRANE PROTEIN-RELATED"/>
    <property type="match status" value="1"/>
</dbReference>
<keyword evidence="1" id="KW-1133">Transmembrane helix</keyword>
<keyword evidence="1" id="KW-0472">Membrane</keyword>
<dbReference type="Pfam" id="PF09586">
    <property type="entry name" value="YfhO"/>
    <property type="match status" value="1"/>
</dbReference>
<dbReference type="Proteomes" id="UP000215027">
    <property type="component" value="Chromosome I"/>
</dbReference>
<feature type="transmembrane region" description="Helical" evidence="1">
    <location>
        <begin position="128"/>
        <end position="148"/>
    </location>
</feature>
<evidence type="ECO:0000256" key="1">
    <source>
        <dbReference type="SAM" id="Phobius"/>
    </source>
</evidence>
<organism evidence="2 3">
    <name type="scientific">Candidatus Promineifilum breve</name>
    <dbReference type="NCBI Taxonomy" id="1806508"/>
    <lineage>
        <taxon>Bacteria</taxon>
        <taxon>Bacillati</taxon>
        <taxon>Chloroflexota</taxon>
        <taxon>Ardenticatenia</taxon>
        <taxon>Candidatus Promineifilales</taxon>
        <taxon>Candidatus Promineifilaceae</taxon>
        <taxon>Candidatus Promineifilum</taxon>
    </lineage>
</organism>
<keyword evidence="3" id="KW-1185">Reference proteome</keyword>